<dbReference type="Pfam" id="PF21720">
    <property type="entry name" value="MIOS_WD40"/>
    <property type="match status" value="1"/>
</dbReference>
<feature type="compositionally biased region" description="Low complexity" evidence="4">
    <location>
        <begin position="727"/>
        <end position="736"/>
    </location>
</feature>
<evidence type="ECO:0000313" key="7">
    <source>
        <dbReference type="EMBL" id="RDX42229.1"/>
    </source>
</evidence>
<dbReference type="OrthoDB" id="341486at2759"/>
<feature type="region of interest" description="Disordered" evidence="4">
    <location>
        <begin position="700"/>
        <end position="759"/>
    </location>
</feature>
<dbReference type="InterPro" id="IPR049092">
    <property type="entry name" value="MIOS_a-sol"/>
</dbReference>
<dbReference type="Proteomes" id="UP000256964">
    <property type="component" value="Unassembled WGS sequence"/>
</dbReference>
<dbReference type="PANTHER" id="PTHR16453">
    <property type="entry name" value="WD40 DOMAIN-CONTAINING PROTEIN MIO FAMILY MEMBER"/>
    <property type="match status" value="1"/>
</dbReference>
<feature type="region of interest" description="Disordered" evidence="4">
    <location>
        <begin position="559"/>
        <end position="594"/>
    </location>
</feature>
<dbReference type="Pfam" id="PF21719">
    <property type="entry name" value="MIOS_a-sol"/>
    <property type="match status" value="1"/>
</dbReference>
<evidence type="ECO:0000256" key="2">
    <source>
        <dbReference type="ARBA" id="ARBA00022574"/>
    </source>
</evidence>
<dbReference type="AlphaFoldDB" id="A0A371CPK8"/>
<feature type="compositionally biased region" description="Low complexity" evidence="4">
    <location>
        <begin position="358"/>
        <end position="367"/>
    </location>
</feature>
<keyword evidence="3" id="KW-0677">Repeat</keyword>
<dbReference type="Pfam" id="PF17034">
    <property type="entry name" value="zinc_ribbon_16"/>
    <property type="match status" value="1"/>
</dbReference>
<feature type="compositionally biased region" description="Basic residues" evidence="4">
    <location>
        <begin position="565"/>
        <end position="574"/>
    </location>
</feature>
<dbReference type="InterPro" id="IPR031488">
    <property type="entry name" value="Zn_ribbon_mio"/>
</dbReference>
<gene>
    <name evidence="7" type="ORF">OH76DRAFT_1411383</name>
</gene>
<organism evidence="7 8">
    <name type="scientific">Lentinus brumalis</name>
    <dbReference type="NCBI Taxonomy" id="2498619"/>
    <lineage>
        <taxon>Eukaryota</taxon>
        <taxon>Fungi</taxon>
        <taxon>Dikarya</taxon>
        <taxon>Basidiomycota</taxon>
        <taxon>Agaricomycotina</taxon>
        <taxon>Agaricomycetes</taxon>
        <taxon>Polyporales</taxon>
        <taxon>Polyporaceae</taxon>
        <taxon>Lentinus</taxon>
    </lineage>
</organism>
<evidence type="ECO:0000259" key="5">
    <source>
        <dbReference type="Pfam" id="PF17034"/>
    </source>
</evidence>
<dbReference type="PANTHER" id="PTHR16453:SF9">
    <property type="entry name" value="GATOR COMPLEX PROTEIN MIOS"/>
    <property type="match status" value="1"/>
</dbReference>
<feature type="domain" description="MIOS-like alpha-solenoid" evidence="6">
    <location>
        <begin position="790"/>
        <end position="922"/>
    </location>
</feature>
<evidence type="ECO:0000256" key="1">
    <source>
        <dbReference type="ARBA" id="ARBA00009713"/>
    </source>
</evidence>
<keyword evidence="2" id="KW-0853">WD repeat</keyword>
<dbReference type="GO" id="GO:1904263">
    <property type="term" value="P:positive regulation of TORC1 signaling"/>
    <property type="evidence" value="ECO:0007669"/>
    <property type="project" value="TreeGrafter"/>
</dbReference>
<evidence type="ECO:0000256" key="4">
    <source>
        <dbReference type="SAM" id="MobiDB-lite"/>
    </source>
</evidence>
<dbReference type="SUPFAM" id="SSF50978">
    <property type="entry name" value="WD40 repeat-like"/>
    <property type="match status" value="1"/>
</dbReference>
<comment type="similarity">
    <text evidence="1">Belongs to the WD repeat mio family.</text>
</comment>
<feature type="region of interest" description="Disordered" evidence="4">
    <location>
        <begin position="148"/>
        <end position="167"/>
    </location>
</feature>
<dbReference type="InterPro" id="IPR015943">
    <property type="entry name" value="WD40/YVTN_repeat-like_dom_sf"/>
</dbReference>
<proteinExistence type="inferred from homology"/>
<accession>A0A371CPK8</accession>
<feature type="domain" description="GATOR2 complex protein MIO zinc-ribbon like" evidence="5">
    <location>
        <begin position="1062"/>
        <end position="1151"/>
    </location>
</feature>
<dbReference type="InterPro" id="IPR037593">
    <property type="entry name" value="MIOS/Sea4"/>
</dbReference>
<dbReference type="EMBL" id="KZ857490">
    <property type="protein sequence ID" value="RDX42229.1"/>
    <property type="molecule type" value="Genomic_DNA"/>
</dbReference>
<protein>
    <submittedName>
        <fullName evidence="7">Uncharacterized protein</fullName>
    </submittedName>
</protein>
<dbReference type="STRING" id="139420.A0A371CPK8"/>
<dbReference type="InterPro" id="IPR036322">
    <property type="entry name" value="WD40_repeat_dom_sf"/>
</dbReference>
<evidence type="ECO:0000313" key="8">
    <source>
        <dbReference type="Proteomes" id="UP000256964"/>
    </source>
</evidence>
<reference evidence="7 8" key="1">
    <citation type="journal article" date="2018" name="Biotechnol. Biofuels">
        <title>Integrative visual omics of the white-rot fungus Polyporus brumalis exposes the biotechnological potential of its oxidative enzymes for delignifying raw plant biomass.</title>
        <authorList>
            <person name="Miyauchi S."/>
            <person name="Rancon A."/>
            <person name="Drula E."/>
            <person name="Hage H."/>
            <person name="Chaduli D."/>
            <person name="Favel A."/>
            <person name="Grisel S."/>
            <person name="Henrissat B."/>
            <person name="Herpoel-Gimbert I."/>
            <person name="Ruiz-Duenas F.J."/>
            <person name="Chevret D."/>
            <person name="Hainaut M."/>
            <person name="Lin J."/>
            <person name="Wang M."/>
            <person name="Pangilinan J."/>
            <person name="Lipzen A."/>
            <person name="Lesage-Meessen L."/>
            <person name="Navarro D."/>
            <person name="Riley R."/>
            <person name="Grigoriev I.V."/>
            <person name="Zhou S."/>
            <person name="Raouche S."/>
            <person name="Rosso M.N."/>
        </authorList>
    </citation>
    <scope>NUCLEOTIDE SEQUENCE [LARGE SCALE GENOMIC DNA]</scope>
    <source>
        <strain evidence="7 8">BRFM 1820</strain>
    </source>
</reference>
<dbReference type="CDD" id="cd16691">
    <property type="entry name" value="mRING-H2-C3H3C2_Mio"/>
    <property type="match status" value="1"/>
</dbReference>
<name>A0A371CPK8_9APHY</name>
<feature type="region of interest" description="Disordered" evidence="4">
    <location>
        <begin position="329"/>
        <end position="378"/>
    </location>
</feature>
<feature type="compositionally biased region" description="Pro residues" evidence="4">
    <location>
        <begin position="368"/>
        <end position="377"/>
    </location>
</feature>
<dbReference type="Gene3D" id="2.130.10.10">
    <property type="entry name" value="YVTN repeat-like/Quinoprotein amine dehydrogenase"/>
    <property type="match status" value="2"/>
</dbReference>
<keyword evidence="8" id="KW-1185">Reference proteome</keyword>
<evidence type="ECO:0000259" key="6">
    <source>
        <dbReference type="Pfam" id="PF21719"/>
    </source>
</evidence>
<feature type="compositionally biased region" description="Pro residues" evidence="4">
    <location>
        <begin position="703"/>
        <end position="714"/>
    </location>
</feature>
<sequence>MVAQSDKRLIWHPRGQNKFIVGGSTQITLYEWLPHTSEIKQVASQLELTQMKCFAWSPDPVLDDLLAVGFSNGRVDLLRFEASKHAHNSAAVSLPARNTRACNAVAFSPANPNYLAVGLDKVRNDPSLVIWDINSTLPALSLHATSQYDSPSRPLPHLPRGEAPRTGADTRVLQQHASAEVVSTLAWLPNNSQLLLAGISHRWLQLYDLRSPSSSPAKAASKVHGIATDPFDAHRVACYSEGIVSIWDIRRFTQPVLTFTAKDASADGADGVVVAYTGARGKATPTASTAVVPLTHIEFSSTRRGTLATLERDASHVRFWDITQAQFVEPTQEGSRSRDSSQSGSRAARTSWVKPWAGTSTGTTHSSSPPPPTPGDYPPYNLVLSDTRRTKTFSRPFSSFALVPSSKPHPLTSNVMLVNKDGDLELYAVHDTPVHPPWSSRGDLALGVGCSYTIIPGITDPTPPREPWDLLATRPSRPGSRAYSMERTDFAEDGSVIHRFRDSPTYYMAPTFGRGDEDGFPALSPPPATPAERGSPGRRRLRTLPDSVMIVKELPFEHTAVGKSQARKRSRGHGHGRDHEIDVTHAHAPPTSPKTVTLALDDGDGKAKYPKRSAAVKALQHVVEWDISMLMRRRAMLAYGLMDPMYNSLIAHTTTPDNFSISELWLWIHHSQRLITSPSPVIEGYNFAYQGLSGIWEGFKPVRPSPPSGQPTPRLPTRSTLFDGPTASPLLAPLSLEVPTRRPSSKNTGRKRSQVPASNLPEDFLSAIDELNARSGNSDSAASWKPSVATGRLSQRRFALQLCGWSLAQDDLARAMRRWEKENKHSQAACWLVFTEQHKQAIDMLMRSKDESHHMMSGMVAALTSSSTRNPELLQHCERLTVRLQDPYLRALLTHLTVRDWTEVLQEDSLPLRERLAIAFQFLDDKDVSSYLRRIAERAIHDGDIHGLFITGLTGAGMDLLQAYIDSSGDVQTAALLASLPPVLARESRAARWMNAYRDLLDGWRLFHHRCQLDIERGKILKEAIECGEIQPFDWAPKQILLRCNYCGKSMEPPFSAEANPRATLCPHCSRPLPRCSVCLMTLNLAPESARGQNALSGIPSETLQEALVFCQTCRHGGHASHIMEWFYGEGGASSRAHGTCPIAGCECRCADEM</sequence>
<evidence type="ECO:0000256" key="3">
    <source>
        <dbReference type="ARBA" id="ARBA00022737"/>
    </source>
</evidence>
<feature type="compositionally biased region" description="Basic and acidic residues" evidence="4">
    <location>
        <begin position="575"/>
        <end position="585"/>
    </location>
</feature>
<dbReference type="GO" id="GO:0005737">
    <property type="term" value="C:cytoplasm"/>
    <property type="evidence" value="ECO:0007669"/>
    <property type="project" value="TreeGrafter"/>
</dbReference>
<feature type="compositionally biased region" description="Low complexity" evidence="4">
    <location>
        <begin position="340"/>
        <end position="349"/>
    </location>
</feature>
<feature type="region of interest" description="Disordered" evidence="4">
    <location>
        <begin position="510"/>
        <end position="541"/>
    </location>
</feature>